<organism evidence="1 2">
    <name type="scientific">Paenibacillus phage Harrison</name>
    <dbReference type="NCBI Taxonomy" id="1636257"/>
    <lineage>
        <taxon>Viruses</taxon>
        <taxon>Duplodnaviria</taxon>
        <taxon>Heunggongvirae</taxon>
        <taxon>Uroviricota</taxon>
        <taxon>Caudoviricetes</taxon>
        <taxon>Gochnauervirinae</taxon>
        <taxon>Harrisonvirus</taxon>
        <taxon>Harrisonvirus harrison</taxon>
    </lineage>
</organism>
<evidence type="ECO:0000313" key="1">
    <source>
        <dbReference type="EMBL" id="ALA12459.1"/>
    </source>
</evidence>
<dbReference type="RefSeq" id="YP_009193872.1">
    <property type="nucleotide sequence ID" value="NC_028746.1"/>
</dbReference>
<sequence>MTLLYDGKEYIVVKDWEPDEKLAYRETGHNHIEILNMFCGVVHVATVHLGMLKLVLEHREYLQDVNKSEQQQLLNHEIIKAIEEETA</sequence>
<dbReference type="GeneID" id="26613523"/>
<reference evidence="1 2" key="1">
    <citation type="journal article" date="2015" name="Genome Announc.">
        <title>Complete Genome Sequences of Nine Phages Capable of Infecting Paenibacillus larvae, the Causative Agent of American Foulbrood Disease in Honeybees.</title>
        <authorList>
            <person name="Tsourkas P.K."/>
            <person name="Yost D.G."/>
            <person name="Krohn A."/>
            <person name="LeBlanc L."/>
            <person name="Zhang A."/>
            <person name="Stamereilers C."/>
            <person name="Amy P.S."/>
        </authorList>
    </citation>
    <scope>NUCLEOTIDE SEQUENCE [LARGE SCALE GENOMIC DNA]</scope>
</reference>
<protein>
    <submittedName>
        <fullName evidence="1">Uncharacterized protein</fullName>
    </submittedName>
</protein>
<accession>A0A0K2CY20</accession>
<proteinExistence type="predicted"/>
<name>A0A0K2CY20_9CAUD</name>
<evidence type="ECO:0000313" key="2">
    <source>
        <dbReference type="Proteomes" id="UP000204186"/>
    </source>
</evidence>
<gene>
    <name evidence="1" type="ORF">HARRISON_59</name>
</gene>
<dbReference type="Proteomes" id="UP000204186">
    <property type="component" value="Segment"/>
</dbReference>
<dbReference type="EMBL" id="KT361651">
    <property type="protein sequence ID" value="ALA12459.1"/>
    <property type="molecule type" value="Genomic_DNA"/>
</dbReference>
<keyword evidence="2" id="KW-1185">Reference proteome</keyword>
<dbReference type="KEGG" id="vg:26613523"/>